<feature type="domain" description="Dihydroprymidine dehydrogenase" evidence="3">
    <location>
        <begin position="369"/>
        <end position="485"/>
    </location>
</feature>
<evidence type="ECO:0000256" key="1">
    <source>
        <dbReference type="SAM" id="MobiDB-lite"/>
    </source>
</evidence>
<evidence type="ECO:0000313" key="4">
    <source>
        <dbReference type="EMBL" id="TNJ29431.1"/>
    </source>
</evidence>
<feature type="region of interest" description="Disordered" evidence="1">
    <location>
        <begin position="336"/>
        <end position="356"/>
    </location>
</feature>
<dbReference type="InterPro" id="IPR028261">
    <property type="entry name" value="DPD_II"/>
</dbReference>
<dbReference type="Gene3D" id="1.10.1060.10">
    <property type="entry name" value="Alpha-helical ferredoxin"/>
    <property type="match status" value="1"/>
</dbReference>
<feature type="compositionally biased region" description="Polar residues" evidence="1">
    <location>
        <begin position="896"/>
        <end position="907"/>
    </location>
</feature>
<dbReference type="GO" id="GO:0016491">
    <property type="term" value="F:oxidoreductase activity"/>
    <property type="evidence" value="ECO:0007669"/>
    <property type="project" value="InterPro"/>
</dbReference>
<dbReference type="OrthoDB" id="10250374at2759"/>
<dbReference type="Pfam" id="PF14691">
    <property type="entry name" value="Fer4_20"/>
    <property type="match status" value="1"/>
</dbReference>
<comment type="caution">
    <text evidence="4">The sequence shown here is derived from an EMBL/GenBank/DDBJ whole genome shotgun (WGS) entry which is preliminary data.</text>
</comment>
<name>A0A4Z1TA71_GIAMU</name>
<feature type="compositionally biased region" description="Basic and acidic residues" evidence="1">
    <location>
        <begin position="339"/>
        <end position="354"/>
    </location>
</feature>
<dbReference type="PANTHER" id="PTHR42783:SF3">
    <property type="entry name" value="GLUTAMATE SYNTHASE [NADPH] SMALL CHAIN-RELATED"/>
    <property type="match status" value="1"/>
</dbReference>
<dbReference type="InterPro" id="IPR036188">
    <property type="entry name" value="FAD/NAD-bd_sf"/>
</dbReference>
<proteinExistence type="predicted"/>
<organism evidence="4 5">
    <name type="scientific">Giardia muris</name>
    <dbReference type="NCBI Taxonomy" id="5742"/>
    <lineage>
        <taxon>Eukaryota</taxon>
        <taxon>Metamonada</taxon>
        <taxon>Diplomonadida</taxon>
        <taxon>Hexamitidae</taxon>
        <taxon>Giardiinae</taxon>
        <taxon>Giardia</taxon>
    </lineage>
</organism>
<evidence type="ECO:0000259" key="3">
    <source>
        <dbReference type="Pfam" id="PF14691"/>
    </source>
</evidence>
<reference evidence="4 5" key="1">
    <citation type="submission" date="2019-05" db="EMBL/GenBank/DDBJ databases">
        <title>The compact genome of Giardia muris reveals important steps in the evolution of intestinal protozoan parasites.</title>
        <authorList>
            <person name="Xu F."/>
            <person name="Jimenez-Gonzalez A."/>
            <person name="Einarsson E."/>
            <person name="Astvaldsson A."/>
            <person name="Peirasmaki D."/>
            <person name="Eckmann L."/>
            <person name="Andersson J.O."/>
            <person name="Svard S.G."/>
            <person name="Jerlstrom-Hultqvist J."/>
        </authorList>
    </citation>
    <scope>NUCLEOTIDE SEQUENCE [LARGE SCALE GENOMIC DNA]</scope>
    <source>
        <strain evidence="4 5">Roberts-Thomson</strain>
    </source>
</reference>
<dbReference type="InterPro" id="IPR009051">
    <property type="entry name" value="Helical_ferredxn"/>
</dbReference>
<dbReference type="VEuPathDB" id="GiardiaDB:GMRT_10277"/>
<evidence type="ECO:0000259" key="2">
    <source>
        <dbReference type="Pfam" id="PF07992"/>
    </source>
</evidence>
<dbReference type="Gene3D" id="3.50.50.60">
    <property type="entry name" value="FAD/NAD(P)-binding domain"/>
    <property type="match status" value="2"/>
</dbReference>
<evidence type="ECO:0000313" key="5">
    <source>
        <dbReference type="Proteomes" id="UP000315496"/>
    </source>
</evidence>
<feature type="domain" description="FAD/NAD(P)-binding" evidence="2">
    <location>
        <begin position="506"/>
        <end position="809"/>
    </location>
</feature>
<dbReference type="InterPro" id="IPR023753">
    <property type="entry name" value="FAD/NAD-binding_dom"/>
</dbReference>
<sequence length="907" mass="98296">MLTPDGYLALSRPGSVIFGSTQEMGPKIWFSVLNRRLLLDNPEAIELTCTAPTVAADAQAGQFLVVRREQGTIPIVFPISAVDRELGYVSFVGQPCSAESKAICMSTPGTIFADILGPTGKPTHLLTTQGTGLIVSGDHGLTFAYSLLRMLGPKESNYIPVILPRSPLNRAWIPLFKKLCSNPLIGSEDSEKAFRSEADVVQDVIENSLRRKSGVPPITVVYTVGTVPLMQSVASVTNQYRISTFASLGLSIAEGAVLSTAHVYVSSIESTLPSIYEALHFSEGTPNDDEIMSFRAKSDAPHPQYTPIMHGIMSAGLEFNAHTIDWNSITTPISSYTQESDRPMTKHPPPKEKPAATQVEMPMQPVGYRCKNWKQVELGYTPEQAIREAHRCLQCRKPMCVKGCPVHVPIPEFIGRIRESDFLGAYRLIKDVHSCPSVTGRICPQENQCQAAEGASGCILCRLGKEPVAIGRLERFVADYVRENHLEDEAIKEKDGLPLEITLTGYKVAVIGSGPSGLAAAKECSSVGHRVTIFEACHVAGGVLAYGIPKFRLPKSIIEHEIMLLTRRGPVEIRYNTMVGRDTTISELQEQGYAAIYIGIGVGKGKFLGIPGENLPGVILAEQFLSDCNLTNIYDRAAGFDPVARGIHRVVIIGAGNVAMDCARCVCRMGVKACIMYRRRLQDSPALVGEIAHAREEGTEFLTLCTPVEIVGNETCTGIKGVRGQVNEVENSEIIPVPGEFKFVACQLVILAIGQSADRTLSDSSKQLAVNKYGLIVTDDDFATSLPGVFAGGDIRTGAATAIKALGAGKRAGQEINKWIVANAAGLSCDESLRGQVYRVPPMQHFEPDNFETRVKAMLMEGIVPTESKKDQDVTSNPKNPFGLSDQVMDAHKQAASRQATNDIEDL</sequence>
<accession>A0A4Z1TA71</accession>
<dbReference type="SUPFAM" id="SSF46548">
    <property type="entry name" value="alpha-helical ferredoxin"/>
    <property type="match status" value="1"/>
</dbReference>
<dbReference type="GO" id="GO:0051536">
    <property type="term" value="F:iron-sulfur cluster binding"/>
    <property type="evidence" value="ECO:0007669"/>
    <property type="project" value="InterPro"/>
</dbReference>
<dbReference type="EMBL" id="VDLU01000001">
    <property type="protein sequence ID" value="TNJ29431.1"/>
    <property type="molecule type" value="Genomic_DNA"/>
</dbReference>
<keyword evidence="5" id="KW-1185">Reference proteome</keyword>
<feature type="region of interest" description="Disordered" evidence="1">
    <location>
        <begin position="866"/>
        <end position="907"/>
    </location>
</feature>
<dbReference type="Pfam" id="PF07992">
    <property type="entry name" value="Pyr_redox_2"/>
    <property type="match status" value="1"/>
</dbReference>
<protein>
    <submittedName>
        <fullName evidence="4">Glutamate synthase</fullName>
    </submittedName>
</protein>
<dbReference type="AlphaFoldDB" id="A0A4Z1TA71"/>
<dbReference type="Proteomes" id="UP000315496">
    <property type="component" value="Chromosome 1"/>
</dbReference>
<dbReference type="SUPFAM" id="SSF51971">
    <property type="entry name" value="Nucleotide-binding domain"/>
    <property type="match status" value="1"/>
</dbReference>
<gene>
    <name evidence="4" type="ORF">GMRT_10277</name>
</gene>
<dbReference type="PRINTS" id="PR00419">
    <property type="entry name" value="ADXRDTASE"/>
</dbReference>
<dbReference type="PANTHER" id="PTHR42783">
    <property type="entry name" value="GLUTAMATE SYNTHASE [NADPH] SMALL CHAIN"/>
    <property type="match status" value="1"/>
</dbReference>